<comment type="caution">
    <text evidence="2">The sequence shown here is derived from an EMBL/GenBank/DDBJ whole genome shotgun (WGS) entry which is preliminary data.</text>
</comment>
<proteinExistence type="predicted"/>
<accession>A0AAV2QSA3</accession>
<evidence type="ECO:0000313" key="2">
    <source>
        <dbReference type="EMBL" id="CAL4098727.1"/>
    </source>
</evidence>
<feature type="non-terminal residue" evidence="2">
    <location>
        <position position="1"/>
    </location>
</feature>
<evidence type="ECO:0000313" key="3">
    <source>
        <dbReference type="Proteomes" id="UP001497623"/>
    </source>
</evidence>
<dbReference type="EMBL" id="CAXKWB010010629">
    <property type="protein sequence ID" value="CAL4098727.1"/>
    <property type="molecule type" value="Genomic_DNA"/>
</dbReference>
<feature type="region of interest" description="Disordered" evidence="1">
    <location>
        <begin position="65"/>
        <end position="97"/>
    </location>
</feature>
<keyword evidence="3" id="KW-1185">Reference proteome</keyword>
<reference evidence="2 3" key="1">
    <citation type="submission" date="2024-05" db="EMBL/GenBank/DDBJ databases">
        <authorList>
            <person name="Wallberg A."/>
        </authorList>
    </citation>
    <scope>NUCLEOTIDE SEQUENCE [LARGE SCALE GENOMIC DNA]</scope>
</reference>
<name>A0AAV2QSA3_MEGNR</name>
<gene>
    <name evidence="2" type="ORF">MNOR_LOCUS16312</name>
</gene>
<protein>
    <submittedName>
        <fullName evidence="2">Uncharacterized protein</fullName>
    </submittedName>
</protein>
<organism evidence="2 3">
    <name type="scientific">Meganyctiphanes norvegica</name>
    <name type="common">Northern krill</name>
    <name type="synonym">Thysanopoda norvegica</name>
    <dbReference type="NCBI Taxonomy" id="48144"/>
    <lineage>
        <taxon>Eukaryota</taxon>
        <taxon>Metazoa</taxon>
        <taxon>Ecdysozoa</taxon>
        <taxon>Arthropoda</taxon>
        <taxon>Crustacea</taxon>
        <taxon>Multicrustacea</taxon>
        <taxon>Malacostraca</taxon>
        <taxon>Eumalacostraca</taxon>
        <taxon>Eucarida</taxon>
        <taxon>Euphausiacea</taxon>
        <taxon>Euphausiidae</taxon>
        <taxon>Meganyctiphanes</taxon>
    </lineage>
</organism>
<dbReference type="Proteomes" id="UP001497623">
    <property type="component" value="Unassembled WGS sequence"/>
</dbReference>
<evidence type="ECO:0000256" key="1">
    <source>
        <dbReference type="SAM" id="MobiDB-lite"/>
    </source>
</evidence>
<dbReference type="AlphaFoldDB" id="A0AAV2QSA3"/>
<sequence>GDRTASRKILLLSSAEPSPEVIAPAGAGPAVVGAIRNILLFIGRLAQEVTQIRFDRLIGRRRRRSIRTPLEASRSRSRSSSKPTFGSRPKPVISPAVIPRSVQFPRVGFRDISE</sequence>